<comment type="caution">
    <text evidence="1">The sequence shown here is derived from an EMBL/GenBank/DDBJ whole genome shotgun (WGS) entry which is preliminary data.</text>
</comment>
<keyword evidence="2" id="KW-1185">Reference proteome</keyword>
<evidence type="ECO:0000313" key="2">
    <source>
        <dbReference type="Proteomes" id="UP001500902"/>
    </source>
</evidence>
<dbReference type="EMBL" id="BAAAZP010000101">
    <property type="protein sequence ID" value="GAA3684852.1"/>
    <property type="molecule type" value="Genomic_DNA"/>
</dbReference>
<protein>
    <recommendedName>
        <fullName evidence="3">Concanavalin A-like lectin/glucanases superfamily protein</fullName>
    </recommendedName>
</protein>
<evidence type="ECO:0000313" key="1">
    <source>
        <dbReference type="EMBL" id="GAA3684852.1"/>
    </source>
</evidence>
<name>A0ABP7C9Z0_9ACTN</name>
<sequence length="285" mass="29452">MSDMRDLISTFLYGGFMSTFKLLAGRLSGLIITGAATLIAAPLSAYGDAESVRADSGTAAGHAALPGLASGSRWGIIGRNTLGGPNAVLREGPYGRTGTAFAATEAPPYGQGSLGVIVGSGNDKIAFGNETIFADDRLSSIGTLRYWVFAGVDSLAGVSLPTITIEADPNVGTAEYTSLVYVPDSSTSPSAPATRTPNVWQQYDASATGSRWYATGATGPAIGCTQATPCSFADLKTRLPNAVVSLSLGFSKGRDNPFVGAVDGLQVNNRVFDFEFSGVRTRSAR</sequence>
<evidence type="ECO:0008006" key="3">
    <source>
        <dbReference type="Google" id="ProtNLM"/>
    </source>
</evidence>
<reference evidence="2" key="1">
    <citation type="journal article" date="2019" name="Int. J. Syst. Evol. Microbiol.">
        <title>The Global Catalogue of Microorganisms (GCM) 10K type strain sequencing project: providing services to taxonomists for standard genome sequencing and annotation.</title>
        <authorList>
            <consortium name="The Broad Institute Genomics Platform"/>
            <consortium name="The Broad Institute Genome Sequencing Center for Infectious Disease"/>
            <person name="Wu L."/>
            <person name="Ma J."/>
        </authorList>
    </citation>
    <scope>NUCLEOTIDE SEQUENCE [LARGE SCALE GENOMIC DNA]</scope>
    <source>
        <strain evidence="2">JCM 16904</strain>
    </source>
</reference>
<proteinExistence type="predicted"/>
<accession>A0ABP7C9Z0</accession>
<organism evidence="1 2">
    <name type="scientific">Nonomuraea antimicrobica</name>
    <dbReference type="NCBI Taxonomy" id="561173"/>
    <lineage>
        <taxon>Bacteria</taxon>
        <taxon>Bacillati</taxon>
        <taxon>Actinomycetota</taxon>
        <taxon>Actinomycetes</taxon>
        <taxon>Streptosporangiales</taxon>
        <taxon>Streptosporangiaceae</taxon>
        <taxon>Nonomuraea</taxon>
    </lineage>
</organism>
<dbReference type="Proteomes" id="UP001500902">
    <property type="component" value="Unassembled WGS sequence"/>
</dbReference>
<gene>
    <name evidence="1" type="ORF">GCM10022224_056970</name>
</gene>